<gene>
    <name evidence="5" type="ORF">RDWZM_006976</name>
</gene>
<accession>A0A9Q0M994</accession>
<keyword evidence="6" id="KW-1185">Reference proteome</keyword>
<evidence type="ECO:0000259" key="4">
    <source>
        <dbReference type="Pfam" id="PF23099"/>
    </source>
</evidence>
<sequence>MKPKPLKHKNENTFKFETFNDRLQKINISTINHLKRRFDSDEQDENLSYFAIALDKWQDLNCTNDYRNIRNRIGSLINVQTLVQIIHRKRELATILIDGLRQPETKALDAILELIVALARDLQSEFYEFFSEIFKQLVTLTNHLCEPELIEAIFVCETFLFKYLWKYILKDFETHFLTIRKSLEAKQDYVVNFTAEVFSFLLKKSTKQNDLIRLIVNSTNDELSSNYDSGVARILFEAIKGINHDFHSKTRQILDIIFKEFFVCDSKFRRSKIMSCFLNYLFEYSTQESFKLFWNYLLPLKQSSNCKYETIEALIPLINQTILFKKCKLIHNSNLLLETLVYYQTECLIGNQLKTLFLKSLETIINNRDYELSLDLVNNIFNSLYWDENVPEVGRLSLEQMLTLFKNVVNCSVFDIQLNKHLSRICAEILSIPEGDIHEKNECLKVLSYLVISKHPRPIYGGEIDGKSGKYILQFENDELIQNVLLNNVSNTCDIEQLLFSMIILPSLSNLNVKLVCDHIAKYIFQKIEDWMEESIEDESRKQLISQLLLESIITLTEIKSSVIDEISIENVINIYKKNTQIIELLQSIDIFLSFNKLKSSDEFHLEILPTLYPLLPSQFSSPYRLRRILSLHIASLFDLQSNEEESTNIFNVCLEAELIDPILSHYRDRLRYVRNLEANLISNFVPKSISGIDHKQFQVASIFYLVGSLYENLNLLWKPTMEVLETYSNDDDLKNQVAIILLEHFAKTNELISEGRTSTLSRSIYEELFNAKCSHSLMNYDFKPDHYNHRCLLLKCFESFPGIIEPRNREFVDLFFHFIEIETKSRFVFVTNGKENLQDPTLEEDEDTQELIDDETIPSDTNGKVLWKTFYHFLQVFAKFKNPKAIYREVDLRKMYFTMLQCPNHQLQRHSMNCIFTYNYSYVMKYKSNFDKLLDEKTFSSEIHNFVLHDNEMDNIISLDDRSQVMPIFFRILYGKMLASSGTKIHGKSRIDFLRSIVLKVLSSFTDEDQIKFMELIFSSFEPFMKLDYLHVINTIDSVVNVEAFFMPFKQFQSLISTLDYLMKHFGSKSQSVMKFMFKILLLCGAIGNHLLSGKCRSKIKPYYINLLKQFRTYCFKTSQYFFEHFDQYPFIPVELDAYFNGIIRPSIDNLQIDSLQSPTPLLKLFHTWSKNPRFYILFVKHFESDSSLTPIDAIIQLYSNPKLSNETCEFITNIIDNLLTLDDDTNDTKIEINNCGHPIPKLTDLTYMNERFNFGSLILVPYIKNILKRIEMNYSINSAGTNKRKFEFTLQEVNVLARLSFFVHDPEDSVIFSSLLIYSISQTRRPEEDKEVFTLKTLNHLAKNINSNDFFKLLNLAFPLFTLINKPLSRRELCQFVLTLSEKNLQFKPTAQLLVEINSYNPRFLEEPDFDRRIIGFKSVSKLLEQFAENFGQVELDSIQILLENCAFFINNYEDLSLKDLSSSTILQIGELLRDCNSEVFNRYVINLIFYKIISVGFRQPKESTRHEYIELLMKMVKIFSHRHAMIQQLRNLSNESIRDEEVDFWRNIKHIQLHRRARALNRLASDSELLRSMSVRVYSNFLIPIATSFINDPDHYSKNVPLFTASIESLATYLQHCSWFKFDSTLSHYIHRLLNNKIDPKIAIRIISTLLGKFTFLKPEDVERIEASLSDDDFSNLSLEYTFVKQTKQQQNAKKFNNKKGKNAKKNEPKPIKEEKKPEPKSDVQELEMTEEVIELETIQKDLEYPKKIYSSLCKKLLPLLHKCLHQRSQIDYMHDSYKDQFPEDEEIQRIPIALAIVKLLKHIQPNKRLFEANLTSIFLRLCQFLQSRTDSIRETSRNTLVQIMKTLGTKYFSNIFYEMKSLLTRGYQRHIFIYTVYILLSNLSSQFVCGDLDNCLTDIIALCHQELFGLLSEEKEVSHIVTKTKEAKKLKSYDIYEFLGQFISQSALNRLLDPLKEVVLEANNHKVVKKAEEAFYKIGRGLVANQFLTVDGLVVKLLDLLSNLMPTIDDQKEKAKIESLQTKLPSKVDSFIIPTKSLRRVNQQSKMNRNSNQHVLVDFGLTCLLHLLKNDRLNMDEHRELMEQCIPQLNRYLHSSDMQVITSSLNCILLMLIKFQSLSAFESVTSEIISQIFVLLNKNSGLTNDNSQLITLCFKTISHFVMSRSECQLTNEQLSILLFYAEKDIENNSQNAAIYSLLKAIIGRRFVAKELHQLMERLLELAITTDVDHVRTHSIELSIKYLTDYPIESDRLKGKLIKLVRQLEYSIVTGRIAAITILKSVIHQLTYDQLEKIRNNLFVPIASRLVNEESKECKKLISQTVMAILNRIGKEDRNDLWNSFIEPWIGCNKIIVQTLASQLCSMFVKYEKRDFETRLPSCLPLIRQQLDPSRFSSLTNDDENTEGDQHKDEDNLIFQHLTFVSNILKLENATQILLKTKYCDDFNQIFNLITTDYLLHPHSWIRCLATQIFGQLFALWKDPKLLMEGNESTNRSFLFQNTDELFFTLGKKFSLIFRDIYNCESASEQLIKNMVYLASFAIKMEEEMEMNKKNEKSKCTLKWLINKIMFEVKFEVKNNPDQYQKRIMVFKWIAAVSILLFGEDQNRDRLIEYISFLLPPLCREELSSLTEQNTVDSESNPLKEELVSLNKQVLQLIRSQLGSELFIDYYNRSRNEISMKRLERRKIRTIEMATNSDAGVKRKHRKRKRDQVAKSKTMKRKRM</sequence>
<evidence type="ECO:0000313" key="6">
    <source>
        <dbReference type="Proteomes" id="UP001142055"/>
    </source>
</evidence>
<feature type="region of interest" description="Disordered" evidence="1">
    <location>
        <begin position="2693"/>
        <end position="2723"/>
    </location>
</feature>
<dbReference type="Proteomes" id="UP001142055">
    <property type="component" value="Chromosome 2"/>
</dbReference>
<feature type="domain" description="U3 small nucleolar RNA-associated protein 20 C-terminal" evidence="4">
    <location>
        <begin position="2358"/>
        <end position="2716"/>
    </location>
</feature>
<name>A0A9Q0M994_BLOTA</name>
<dbReference type="OrthoDB" id="360653at2759"/>
<dbReference type="GO" id="GO:0032040">
    <property type="term" value="C:small-subunit processome"/>
    <property type="evidence" value="ECO:0007669"/>
    <property type="project" value="TreeGrafter"/>
</dbReference>
<dbReference type="PANTHER" id="PTHR17695">
    <property type="entry name" value="SMALL SUBUNIT PROCESSOME COMPONENT 20 HOMOLOG"/>
    <property type="match status" value="1"/>
</dbReference>
<evidence type="ECO:0000256" key="1">
    <source>
        <dbReference type="SAM" id="MobiDB-lite"/>
    </source>
</evidence>
<comment type="caution">
    <text evidence="5">The sequence shown here is derived from an EMBL/GenBank/DDBJ whole genome shotgun (WGS) entry which is preliminary data.</text>
</comment>
<dbReference type="InterPro" id="IPR052575">
    <property type="entry name" value="SSU_processome_comp_20"/>
</dbReference>
<evidence type="ECO:0000313" key="5">
    <source>
        <dbReference type="EMBL" id="KAJ6221164.1"/>
    </source>
</evidence>
<dbReference type="InterPro" id="IPR011430">
    <property type="entry name" value="UTP20_N"/>
</dbReference>
<dbReference type="GO" id="GO:0030686">
    <property type="term" value="C:90S preribosome"/>
    <property type="evidence" value="ECO:0007669"/>
    <property type="project" value="TreeGrafter"/>
</dbReference>
<evidence type="ECO:0008006" key="7">
    <source>
        <dbReference type="Google" id="ProtNLM"/>
    </source>
</evidence>
<dbReference type="EMBL" id="JAPWDV010000002">
    <property type="protein sequence ID" value="KAJ6221164.1"/>
    <property type="molecule type" value="Genomic_DNA"/>
</dbReference>
<feature type="domain" description="U3 small nucleolar RNA-associated protein 20 N-terminal" evidence="2">
    <location>
        <begin position="869"/>
        <end position="1502"/>
    </location>
</feature>
<organism evidence="5 6">
    <name type="scientific">Blomia tropicalis</name>
    <name type="common">Mite</name>
    <dbReference type="NCBI Taxonomy" id="40697"/>
    <lineage>
        <taxon>Eukaryota</taxon>
        <taxon>Metazoa</taxon>
        <taxon>Ecdysozoa</taxon>
        <taxon>Arthropoda</taxon>
        <taxon>Chelicerata</taxon>
        <taxon>Arachnida</taxon>
        <taxon>Acari</taxon>
        <taxon>Acariformes</taxon>
        <taxon>Sarcoptiformes</taxon>
        <taxon>Astigmata</taxon>
        <taxon>Glycyphagoidea</taxon>
        <taxon>Echimyopodidae</taxon>
        <taxon>Blomia</taxon>
    </lineage>
</organism>
<feature type="domain" description="U3 small nucleolar RNA-associated protein 20" evidence="3">
    <location>
        <begin position="1787"/>
        <end position="1998"/>
    </location>
</feature>
<dbReference type="InterPro" id="IPR046523">
    <property type="entry name" value="UTP20_dom"/>
</dbReference>
<dbReference type="InterPro" id="IPR016024">
    <property type="entry name" value="ARM-type_fold"/>
</dbReference>
<dbReference type="Pfam" id="PF07539">
    <property type="entry name" value="UTP20_N"/>
    <property type="match status" value="1"/>
</dbReference>
<dbReference type="InterPro" id="IPR057525">
    <property type="entry name" value="UTP20_C"/>
</dbReference>
<dbReference type="OMA" id="EGLMAMF"/>
<feature type="region of interest" description="Disordered" evidence="1">
    <location>
        <begin position="1692"/>
        <end position="1729"/>
    </location>
</feature>
<protein>
    <recommendedName>
        <fullName evidence="7">Small subunit processome component 20 homolog</fullName>
    </recommendedName>
</protein>
<reference evidence="5" key="1">
    <citation type="submission" date="2022-12" db="EMBL/GenBank/DDBJ databases">
        <title>Genome assemblies of Blomia tropicalis.</title>
        <authorList>
            <person name="Cui Y."/>
        </authorList>
    </citation>
    <scope>NUCLEOTIDE SEQUENCE</scope>
    <source>
        <tissue evidence="5">Adult mites</tissue>
    </source>
</reference>
<proteinExistence type="predicted"/>
<dbReference type="Pfam" id="PF20416">
    <property type="entry name" value="UTP20"/>
    <property type="match status" value="1"/>
</dbReference>
<evidence type="ECO:0000259" key="2">
    <source>
        <dbReference type="Pfam" id="PF07539"/>
    </source>
</evidence>
<feature type="compositionally biased region" description="Basic and acidic residues" evidence="1">
    <location>
        <begin position="1708"/>
        <end position="1727"/>
    </location>
</feature>
<evidence type="ECO:0000259" key="3">
    <source>
        <dbReference type="Pfam" id="PF20416"/>
    </source>
</evidence>
<dbReference type="SUPFAM" id="SSF48371">
    <property type="entry name" value="ARM repeat"/>
    <property type="match status" value="2"/>
</dbReference>
<dbReference type="PANTHER" id="PTHR17695:SF11">
    <property type="entry name" value="SMALL SUBUNIT PROCESSOME COMPONENT 20 HOMOLOG"/>
    <property type="match status" value="1"/>
</dbReference>
<dbReference type="Pfam" id="PF23099">
    <property type="entry name" value="UTP20_C"/>
    <property type="match status" value="1"/>
</dbReference>